<evidence type="ECO:0000256" key="1">
    <source>
        <dbReference type="ARBA" id="ARBA00011073"/>
    </source>
</evidence>
<evidence type="ECO:0000259" key="6">
    <source>
        <dbReference type="Pfam" id="PF00082"/>
    </source>
</evidence>
<evidence type="ECO:0000313" key="7">
    <source>
        <dbReference type="EMBL" id="KKM84387.1"/>
    </source>
</evidence>
<dbReference type="SUPFAM" id="SSF52743">
    <property type="entry name" value="Subtilisin-like"/>
    <property type="match status" value="1"/>
</dbReference>
<dbReference type="Pfam" id="PF17957">
    <property type="entry name" value="Big_7"/>
    <property type="match status" value="1"/>
</dbReference>
<dbReference type="PRINTS" id="PR00723">
    <property type="entry name" value="SUBTILISIN"/>
</dbReference>
<accession>A0A0F9NSY2</accession>
<dbReference type="PROSITE" id="PS51892">
    <property type="entry name" value="SUBTILASE"/>
    <property type="match status" value="1"/>
</dbReference>
<keyword evidence="4" id="KW-0378">Hydrolase</keyword>
<dbReference type="PROSITE" id="PS00138">
    <property type="entry name" value="SUBTILASE_SER"/>
    <property type="match status" value="1"/>
</dbReference>
<dbReference type="GO" id="GO:0006508">
    <property type="term" value="P:proteolysis"/>
    <property type="evidence" value="ECO:0007669"/>
    <property type="project" value="UniProtKB-KW"/>
</dbReference>
<evidence type="ECO:0000256" key="2">
    <source>
        <dbReference type="ARBA" id="ARBA00022670"/>
    </source>
</evidence>
<dbReference type="Gene3D" id="2.60.40.10">
    <property type="entry name" value="Immunoglobulins"/>
    <property type="match status" value="1"/>
</dbReference>
<dbReference type="InterPro" id="IPR000209">
    <property type="entry name" value="Peptidase_S8/S53_dom"/>
</dbReference>
<dbReference type="Pfam" id="PF00082">
    <property type="entry name" value="Peptidase_S8"/>
    <property type="match status" value="1"/>
</dbReference>
<dbReference type="EMBL" id="LAZR01007574">
    <property type="protein sequence ID" value="KKM84387.1"/>
    <property type="molecule type" value="Genomic_DNA"/>
</dbReference>
<protein>
    <recommendedName>
        <fullName evidence="6">Peptidase S8/S53 domain-containing protein</fullName>
    </recommendedName>
</protein>
<keyword evidence="5" id="KW-0720">Serine protease</keyword>
<dbReference type="PANTHER" id="PTHR43806">
    <property type="entry name" value="PEPTIDASE S8"/>
    <property type="match status" value="1"/>
</dbReference>
<evidence type="ECO:0000256" key="4">
    <source>
        <dbReference type="ARBA" id="ARBA00022801"/>
    </source>
</evidence>
<proteinExistence type="inferred from homology"/>
<keyword evidence="2" id="KW-0645">Protease</keyword>
<reference evidence="7" key="1">
    <citation type="journal article" date="2015" name="Nature">
        <title>Complex archaea that bridge the gap between prokaryotes and eukaryotes.</title>
        <authorList>
            <person name="Spang A."/>
            <person name="Saw J.H."/>
            <person name="Jorgensen S.L."/>
            <person name="Zaremba-Niedzwiedzka K."/>
            <person name="Martijn J."/>
            <person name="Lind A.E."/>
            <person name="van Eijk R."/>
            <person name="Schleper C."/>
            <person name="Guy L."/>
            <person name="Ettema T.J."/>
        </authorList>
    </citation>
    <scope>NUCLEOTIDE SEQUENCE</scope>
</reference>
<dbReference type="InterPro" id="IPR050131">
    <property type="entry name" value="Peptidase_S8_subtilisin-like"/>
</dbReference>
<comment type="similarity">
    <text evidence="1">Belongs to the peptidase S8 family.</text>
</comment>
<feature type="domain" description="Peptidase S8/S53" evidence="6">
    <location>
        <begin position="130"/>
        <end position="387"/>
    </location>
</feature>
<dbReference type="InterPro" id="IPR023828">
    <property type="entry name" value="Peptidase_S8_Ser-AS"/>
</dbReference>
<gene>
    <name evidence="7" type="ORF">LCGC14_1299670</name>
</gene>
<dbReference type="PROSITE" id="PS00137">
    <property type="entry name" value="SUBTILASE_HIS"/>
    <property type="match status" value="1"/>
</dbReference>
<dbReference type="AlphaFoldDB" id="A0A0F9NSY2"/>
<evidence type="ECO:0000256" key="5">
    <source>
        <dbReference type="ARBA" id="ARBA00022825"/>
    </source>
</evidence>
<evidence type="ECO:0000256" key="3">
    <source>
        <dbReference type="ARBA" id="ARBA00022723"/>
    </source>
</evidence>
<dbReference type="GO" id="GO:0046872">
    <property type="term" value="F:metal ion binding"/>
    <property type="evidence" value="ECO:0007669"/>
    <property type="project" value="UniProtKB-KW"/>
</dbReference>
<dbReference type="GO" id="GO:0004252">
    <property type="term" value="F:serine-type endopeptidase activity"/>
    <property type="evidence" value="ECO:0007669"/>
    <property type="project" value="InterPro"/>
</dbReference>
<dbReference type="InterPro" id="IPR015500">
    <property type="entry name" value="Peptidase_S8_subtilisin-rel"/>
</dbReference>
<comment type="caution">
    <text evidence="7">The sequence shown here is derived from an EMBL/GenBank/DDBJ whole genome shotgun (WGS) entry which is preliminary data.</text>
</comment>
<organism evidence="7">
    <name type="scientific">marine sediment metagenome</name>
    <dbReference type="NCBI Taxonomy" id="412755"/>
    <lineage>
        <taxon>unclassified sequences</taxon>
        <taxon>metagenomes</taxon>
        <taxon>ecological metagenomes</taxon>
    </lineage>
</organism>
<dbReference type="Gene3D" id="3.40.50.200">
    <property type="entry name" value="Peptidase S8/S53 domain"/>
    <property type="match status" value="1"/>
</dbReference>
<keyword evidence="3" id="KW-0479">Metal-binding</keyword>
<name>A0A0F9NSY2_9ZZZZ</name>
<dbReference type="InterPro" id="IPR036852">
    <property type="entry name" value="Peptidase_S8/S53_dom_sf"/>
</dbReference>
<dbReference type="InterPro" id="IPR013783">
    <property type="entry name" value="Ig-like_fold"/>
</dbReference>
<dbReference type="CDD" id="cd07477">
    <property type="entry name" value="Peptidases_S8_Subtilisin_subset"/>
    <property type="match status" value="1"/>
</dbReference>
<dbReference type="InterPro" id="IPR034202">
    <property type="entry name" value="Subtilisin_Carlsberg-like"/>
</dbReference>
<sequence>MKDKNKIIKINLSILIAFIFLFAVPSSTFAYQEVQYIDAIVLLEPGIDLEIPGVEYKYRWDAINGFAGRMSYTTYNRLEQSRFVKSIEIDSKSIALAEDILDWGVDDIDAERIWGGEEDALDIGSGNTAGEGINVMIADSGIDYNHVDLNDNYVWGYDWYDQDNDPMDEYGHGTFVAGIIAAEDNELGVIGVAPKASLYAARVSAGGTETGVLSALLDAIYWATFPNERTVGQGEPRMDVISMSIALNDYSSALETMCQLAYNNGIVLIAAVGNKHPSQFKEIGYPAKYSSVIAVGAIDSNHIYQTFSRYGPELDFVAPGVNIYSTKPNDAYGYDTGTSFATPLVSGLAVMILSEDPSLSPADVKNIIQSNAISLGSPVPNQYYGYGLVNTFTAFDDILDIVDNTDPIVDITSPSPGLVHDTIIIRASATDNRIVTKVQSKIEPGGVWTDDTAEPYEWTLDTTQYANGVELTITVKAWDAQNNYDIDQITVTVLNGGGGGGCPILSVYDGAEYIEEGLLDIHNPDGIDVVTIHTLVTTPEAVNHRYLLRLTEYYTTISHIDKVQLYGLLPDGTLVPLHLISAFHSTLGQVRWTLWFNDDNRVKVLGADHNEGNSEFIDLEFVSSADLNFIELIFIIEGHNRLIK</sequence>
<dbReference type="InterPro" id="IPR022398">
    <property type="entry name" value="Peptidase_S8_His-AS"/>
</dbReference>
<dbReference type="PANTHER" id="PTHR43806:SF11">
    <property type="entry name" value="CEREVISIN-RELATED"/>
    <property type="match status" value="1"/>
</dbReference>